<dbReference type="Proteomes" id="UP000092321">
    <property type="component" value="Unassembled WGS sequence"/>
</dbReference>
<name>A0A1B7TD02_9ASCO</name>
<protein>
    <recommendedName>
        <fullName evidence="3">Cleavage stimulation factor subunit 2 hinge domain-containing protein</fullName>
    </recommendedName>
</protein>
<evidence type="ECO:0000256" key="2">
    <source>
        <dbReference type="SAM" id="MobiDB-lite"/>
    </source>
</evidence>
<evidence type="ECO:0000256" key="1">
    <source>
        <dbReference type="SAM" id="Coils"/>
    </source>
</evidence>
<sequence length="518" mass="59781">MSFEDGIKSYMQAIGQSMNTTDPNTSTSLVDNMSNDVMESLSNNKRKYSQYNDYSSDSDLSDSDLDSDSGNKKPAKDPRIRTLRHTMTPYLATKGIIAFNLNYTINPSQKWDIKVMLSIFAGSGAIVRIEDIRNSNNIPGDFIIIYLDHLECDKGFELMSMCKNLPFNIRKSIVLESKYPKIPNILFVNYRDGFPKCLNIEICEPMTRDVPFTFNPATVKQRKADYKNRYGQDFPDDSKHYSNGRLPHMYVYGISKQQRELNENSGNTMNIRNNNSINVNNKNSARFLEEKKRQEQEQLLLEEQERNSFFACNDIQQISRYNLLNKSGSIVGNQQQIKSFPDVLLKASQTLPPFEKDKFVIKNIKERNNEVLEKVEKTLSLYEPAQIIQTISTLKNLIKPLTFNMETRRVVEQQIKDFLTSKEEILHSISQVFYEFGLIDLKNITQMIQSGQVNDKEVVKNNDISGDSSDSSIDAKLKHLPPQQQEMYKRVLKLTPQEIQQLPQDQQILVNNMRSEYL</sequence>
<feature type="compositionally biased region" description="Basic and acidic residues" evidence="2">
    <location>
        <begin position="69"/>
        <end position="79"/>
    </location>
</feature>
<feature type="region of interest" description="Disordered" evidence="2">
    <location>
        <begin position="17"/>
        <end position="36"/>
    </location>
</feature>
<reference evidence="5" key="1">
    <citation type="journal article" date="2016" name="Proc. Natl. Acad. Sci. U.S.A.">
        <title>Comparative genomics of biotechnologically important yeasts.</title>
        <authorList>
            <person name="Riley R."/>
            <person name="Haridas S."/>
            <person name="Wolfe K.H."/>
            <person name="Lopes M.R."/>
            <person name="Hittinger C.T."/>
            <person name="Goeker M."/>
            <person name="Salamov A.A."/>
            <person name="Wisecaver J.H."/>
            <person name="Long T.M."/>
            <person name="Calvey C.H."/>
            <person name="Aerts A.L."/>
            <person name="Barry K.W."/>
            <person name="Choi C."/>
            <person name="Clum A."/>
            <person name="Coughlan A.Y."/>
            <person name="Deshpande S."/>
            <person name="Douglass A.P."/>
            <person name="Hanson S.J."/>
            <person name="Klenk H.-P."/>
            <person name="LaButti K.M."/>
            <person name="Lapidus A."/>
            <person name="Lindquist E.A."/>
            <person name="Lipzen A.M."/>
            <person name="Meier-Kolthoff J.P."/>
            <person name="Ohm R.A."/>
            <person name="Otillar R.P."/>
            <person name="Pangilinan J.L."/>
            <person name="Peng Y."/>
            <person name="Rokas A."/>
            <person name="Rosa C.A."/>
            <person name="Scheuner C."/>
            <person name="Sibirny A.A."/>
            <person name="Slot J.C."/>
            <person name="Stielow J.B."/>
            <person name="Sun H."/>
            <person name="Kurtzman C.P."/>
            <person name="Blackwell M."/>
            <person name="Grigoriev I.V."/>
            <person name="Jeffries T.W."/>
        </authorList>
    </citation>
    <scope>NUCLEOTIDE SEQUENCE [LARGE SCALE GENOMIC DNA]</scope>
    <source>
        <strain evidence="5">NRRL Y-1626</strain>
    </source>
</reference>
<comment type="caution">
    <text evidence="4">The sequence shown here is derived from an EMBL/GenBank/DDBJ whole genome shotgun (WGS) entry which is preliminary data.</text>
</comment>
<keyword evidence="1" id="KW-0175">Coiled coil</keyword>
<feature type="domain" description="Cleavage stimulation factor subunit 2 hinge" evidence="3">
    <location>
        <begin position="368"/>
        <end position="448"/>
    </location>
</feature>
<dbReference type="AlphaFoldDB" id="A0A1B7TD02"/>
<dbReference type="EMBL" id="LXPE01000015">
    <property type="protein sequence ID" value="OBA26626.1"/>
    <property type="molecule type" value="Genomic_DNA"/>
</dbReference>
<dbReference type="OrthoDB" id="272703at2759"/>
<accession>A0A1B7TD02</accession>
<keyword evidence="5" id="KW-1185">Reference proteome</keyword>
<dbReference type="Pfam" id="PF14327">
    <property type="entry name" value="CSTF2_hinge"/>
    <property type="match status" value="1"/>
</dbReference>
<dbReference type="InterPro" id="IPR025742">
    <property type="entry name" value="CSTF2_hinge"/>
</dbReference>
<proteinExistence type="predicted"/>
<gene>
    <name evidence="4" type="ORF">HANVADRAFT_48948</name>
</gene>
<evidence type="ECO:0000313" key="4">
    <source>
        <dbReference type="EMBL" id="OBA26626.1"/>
    </source>
</evidence>
<feature type="region of interest" description="Disordered" evidence="2">
    <location>
        <begin position="41"/>
        <end position="79"/>
    </location>
</feature>
<evidence type="ECO:0000259" key="3">
    <source>
        <dbReference type="Pfam" id="PF14327"/>
    </source>
</evidence>
<evidence type="ECO:0000313" key="5">
    <source>
        <dbReference type="Proteomes" id="UP000092321"/>
    </source>
</evidence>
<feature type="coiled-coil region" evidence="1">
    <location>
        <begin position="278"/>
        <end position="305"/>
    </location>
</feature>
<organism evidence="4 5">
    <name type="scientific">Hanseniaspora valbyensis NRRL Y-1626</name>
    <dbReference type="NCBI Taxonomy" id="766949"/>
    <lineage>
        <taxon>Eukaryota</taxon>
        <taxon>Fungi</taxon>
        <taxon>Dikarya</taxon>
        <taxon>Ascomycota</taxon>
        <taxon>Saccharomycotina</taxon>
        <taxon>Saccharomycetes</taxon>
        <taxon>Saccharomycodales</taxon>
        <taxon>Saccharomycodaceae</taxon>
        <taxon>Hanseniaspora</taxon>
    </lineage>
</organism>